<evidence type="ECO:0000313" key="1">
    <source>
        <dbReference type="EMBL" id="BFP46930.1"/>
    </source>
</evidence>
<protein>
    <submittedName>
        <fullName evidence="1">Uncharacterized protein</fullName>
    </submittedName>
</protein>
<reference evidence="1" key="1">
    <citation type="submission" date="2024-07" db="EMBL/GenBank/DDBJ databases">
        <title>Complete genome sequences of cellulolytic bacteria, Kitasatospora sp. CMC57 and Streptomyces sp. CMC78, isolated from Japanese agricultural soil.</title>
        <authorList>
            <person name="Hashimoto T."/>
            <person name="Ito M."/>
            <person name="Iwamoto M."/>
            <person name="Fukahori D."/>
            <person name="Shoda T."/>
            <person name="Sakoda M."/>
            <person name="Morohoshi T."/>
            <person name="Mitsuboshi M."/>
            <person name="Nishizawa T."/>
        </authorList>
    </citation>
    <scope>NUCLEOTIDE SEQUENCE</scope>
    <source>
        <strain evidence="1">CMC57</strain>
    </source>
</reference>
<proteinExistence type="predicted"/>
<gene>
    <name evidence="1" type="ORF">KCMC57_32980</name>
</gene>
<dbReference type="EMBL" id="AP035881">
    <property type="protein sequence ID" value="BFP46930.1"/>
    <property type="molecule type" value="Genomic_DNA"/>
</dbReference>
<name>A0AB33K645_9ACTN</name>
<accession>A0AB33K645</accession>
<sequence length="100" mass="10750">MSDPKIMFTKTAAGKIKKLSKSKRKSVVELLAKELSNLGSGSAIVGERAVSGTNYVVLDIGDDIALVRPMDPAERTKFDVRSASGGYFVADMLPAKKLVY</sequence>
<dbReference type="RefSeq" id="WP_407989312.1">
    <property type="nucleotide sequence ID" value="NZ_AP035881.2"/>
</dbReference>
<organism evidence="1">
    <name type="scientific">Kitasatospora sp. CMC57</name>
    <dbReference type="NCBI Taxonomy" id="3231513"/>
    <lineage>
        <taxon>Bacteria</taxon>
        <taxon>Bacillati</taxon>
        <taxon>Actinomycetota</taxon>
        <taxon>Actinomycetes</taxon>
        <taxon>Kitasatosporales</taxon>
        <taxon>Streptomycetaceae</taxon>
        <taxon>Kitasatospora</taxon>
    </lineage>
</organism>
<dbReference type="AlphaFoldDB" id="A0AB33K645"/>